<dbReference type="InterPro" id="IPR006311">
    <property type="entry name" value="TAT_signal"/>
</dbReference>
<dbReference type="GO" id="GO:0046872">
    <property type="term" value="F:metal ion binding"/>
    <property type="evidence" value="ECO:0007669"/>
    <property type="project" value="UniProtKB-KW"/>
</dbReference>
<feature type="binding site" evidence="10">
    <location>
        <position position="147"/>
    </location>
    <ligand>
        <name>substrate</name>
    </ligand>
</feature>
<evidence type="ECO:0000256" key="10">
    <source>
        <dbReference type="PIRSR" id="PIRSR001084-2"/>
    </source>
</evidence>
<dbReference type="GO" id="GO:0005975">
    <property type="term" value="P:carbohydrate metabolic process"/>
    <property type="evidence" value="ECO:0007669"/>
    <property type="project" value="InterPro"/>
</dbReference>
<feature type="domain" description="Beta-galactosidase trimerisation" evidence="12">
    <location>
        <begin position="428"/>
        <end position="637"/>
    </location>
</feature>
<dbReference type="Proteomes" id="UP000535937">
    <property type="component" value="Unassembled WGS sequence"/>
</dbReference>
<feature type="active site" description="Nucleophile" evidence="9">
    <location>
        <position position="337"/>
    </location>
</feature>
<dbReference type="Gene3D" id="3.20.20.80">
    <property type="entry name" value="Glycosidases"/>
    <property type="match status" value="1"/>
</dbReference>
<gene>
    <name evidence="13" type="ORF">FHS09_002090</name>
</gene>
<evidence type="ECO:0000256" key="2">
    <source>
        <dbReference type="ARBA" id="ARBA00005940"/>
    </source>
</evidence>
<dbReference type="InterPro" id="IPR029062">
    <property type="entry name" value="Class_I_gatase-like"/>
</dbReference>
<keyword evidence="6" id="KW-0862">Zinc</keyword>
<protein>
    <recommendedName>
        <fullName evidence="3 8">Beta-galactosidase</fullName>
        <shortName evidence="8">Beta-gal</shortName>
        <ecNumber evidence="3 8">3.2.1.23</ecNumber>
    </recommendedName>
</protein>
<dbReference type="PANTHER" id="PTHR36447">
    <property type="entry name" value="BETA-GALACTOSIDASE GANA"/>
    <property type="match status" value="1"/>
</dbReference>
<organism evidence="13 14">
    <name type="scientific">Microbulbifer rhizosphaerae</name>
    <dbReference type="NCBI Taxonomy" id="1562603"/>
    <lineage>
        <taxon>Bacteria</taxon>
        <taxon>Pseudomonadati</taxon>
        <taxon>Pseudomonadota</taxon>
        <taxon>Gammaproteobacteria</taxon>
        <taxon>Cellvibrionales</taxon>
        <taxon>Microbulbiferaceae</taxon>
        <taxon>Microbulbifer</taxon>
    </lineage>
</organism>
<feature type="active site" description="Proton donor" evidence="9">
    <location>
        <position position="186"/>
    </location>
</feature>
<proteinExistence type="inferred from homology"/>
<dbReference type="CDD" id="cd03143">
    <property type="entry name" value="A4_beta-galactosidase_middle_domain"/>
    <property type="match status" value="1"/>
</dbReference>
<sequence>MKCSRRDIFRLGGSVAALGLAAHSGLLSATPAKSMRRSDYRIKKLYHGVAYYPELWPEEDIDRDIIEMKKLDINVARMGEFSWSTMEPARGKISLDFFEMVMDKFHAAGIDVVLCTPTATPPIWLTHNHPERCHKNSDGDILIHGARQHASYEHPDVKEACFNIIKAMAQQLGQHPALIAWQLDNEMKAHVAEDFSDAAIASWHRWLRKRFGTIDRLNQAWGTHIWSQYYQSFEQVPAPLKTPFLHNASLSTAYRMFNRESISDFMKDQSGIIREYSSAPITHNDNPAFNIHHERSMEALDFASYDAYPTDEQWGALVFRSDLYRAAIPGRPFWLMETSVSHNGWLGNHQPPHPEGFLPAEAVLTYALGGEAFCYWLWRQQRTGAELPHSAVMSAWFKPSIGYKEVEKLNASRKQLEPLLVDSTVAPAEVAITYSDHARAMIETEALDRREGFPTRYRGVIEMWHATVRDLGFHRDVRFENAALDNLKLLITPAMPYVSEAFISRVLKFVKAGGVWIAGPVTGIRSVEHTVPTTAGLGLLDELAGISTEFVVPLTQTDSTGSALDVTAPLSGWCSAMKVKDGVRRIGTIETGVAKGYAFITERKIGKGRVVVLGAQPHGEQGQILINNLINHYADMAGVKERYDAAPGVVVSPRNNKKGEKFWIAINMSDQERALRLPKGVIDAISSKSIKSIRITLQRYQWRAIQLNQTLG</sequence>
<dbReference type="Pfam" id="PF02449">
    <property type="entry name" value="Glyco_hydro_42"/>
    <property type="match status" value="1"/>
</dbReference>
<evidence type="ECO:0000256" key="3">
    <source>
        <dbReference type="ARBA" id="ARBA00012756"/>
    </source>
</evidence>
<keyword evidence="4" id="KW-0479">Metal-binding</keyword>
<evidence type="ECO:0000256" key="5">
    <source>
        <dbReference type="ARBA" id="ARBA00022801"/>
    </source>
</evidence>
<dbReference type="PROSITE" id="PS51318">
    <property type="entry name" value="TAT"/>
    <property type="match status" value="1"/>
</dbReference>
<evidence type="ECO:0000256" key="7">
    <source>
        <dbReference type="ARBA" id="ARBA00023295"/>
    </source>
</evidence>
<dbReference type="InterPro" id="IPR017853">
    <property type="entry name" value="GH"/>
</dbReference>
<evidence type="ECO:0000256" key="1">
    <source>
        <dbReference type="ARBA" id="ARBA00001412"/>
    </source>
</evidence>
<dbReference type="InterPro" id="IPR013529">
    <property type="entry name" value="Glyco_hydro_42_N"/>
</dbReference>
<evidence type="ECO:0000313" key="14">
    <source>
        <dbReference type="Proteomes" id="UP000535937"/>
    </source>
</evidence>
<dbReference type="EC" id="3.2.1.23" evidence="3 8"/>
<dbReference type="PANTHER" id="PTHR36447:SF2">
    <property type="entry name" value="BETA-GALACTOSIDASE YESZ"/>
    <property type="match status" value="1"/>
</dbReference>
<dbReference type="PIRSF" id="PIRSF001084">
    <property type="entry name" value="B-galactosidase"/>
    <property type="match status" value="1"/>
</dbReference>
<feature type="domain" description="Glycoside hydrolase family 42 N-terminal" evidence="11">
    <location>
        <begin position="51"/>
        <end position="415"/>
    </location>
</feature>
<reference evidence="13 14" key="1">
    <citation type="submission" date="2020-08" db="EMBL/GenBank/DDBJ databases">
        <title>Genomic Encyclopedia of Type Strains, Phase III (KMG-III): the genomes of soil and plant-associated and newly described type strains.</title>
        <authorList>
            <person name="Whitman W."/>
        </authorList>
    </citation>
    <scope>NUCLEOTIDE SEQUENCE [LARGE SCALE GENOMIC DNA]</scope>
    <source>
        <strain evidence="13 14">CECT 8799</strain>
    </source>
</reference>
<comment type="catalytic activity">
    <reaction evidence="1 8">
        <text>Hydrolysis of terminal non-reducing beta-D-galactose residues in beta-D-galactosides.</text>
        <dbReference type="EC" id="3.2.1.23"/>
    </reaction>
</comment>
<dbReference type="SUPFAM" id="SSF52317">
    <property type="entry name" value="Class I glutamine amidotransferase-like"/>
    <property type="match status" value="1"/>
</dbReference>
<dbReference type="EMBL" id="JACHWZ010000008">
    <property type="protein sequence ID" value="MBB3061257.1"/>
    <property type="molecule type" value="Genomic_DNA"/>
</dbReference>
<keyword evidence="5 8" id="KW-0378">Hydrolase</keyword>
<evidence type="ECO:0000256" key="6">
    <source>
        <dbReference type="ARBA" id="ARBA00022833"/>
    </source>
</evidence>
<evidence type="ECO:0000256" key="4">
    <source>
        <dbReference type="ARBA" id="ARBA00022723"/>
    </source>
</evidence>
<dbReference type="GO" id="GO:0009341">
    <property type="term" value="C:beta-galactosidase complex"/>
    <property type="evidence" value="ECO:0007669"/>
    <property type="project" value="InterPro"/>
</dbReference>
<accession>A0A7W4Z941</accession>
<comment type="similarity">
    <text evidence="2 8">Belongs to the glycosyl hydrolase 42 family.</text>
</comment>
<evidence type="ECO:0000256" key="8">
    <source>
        <dbReference type="PIRNR" id="PIRNR001084"/>
    </source>
</evidence>
<evidence type="ECO:0000259" key="12">
    <source>
        <dbReference type="Pfam" id="PF08532"/>
    </source>
</evidence>
<dbReference type="Gene3D" id="3.40.50.880">
    <property type="match status" value="1"/>
</dbReference>
<dbReference type="InterPro" id="IPR013738">
    <property type="entry name" value="Beta_galactosidase_Trimer"/>
</dbReference>
<dbReference type="InterPro" id="IPR003476">
    <property type="entry name" value="Glyco_hydro_42"/>
</dbReference>
<dbReference type="AlphaFoldDB" id="A0A7W4Z941"/>
<evidence type="ECO:0000256" key="9">
    <source>
        <dbReference type="PIRSR" id="PIRSR001084-1"/>
    </source>
</evidence>
<dbReference type="SUPFAM" id="SSF51445">
    <property type="entry name" value="(Trans)glycosidases"/>
    <property type="match status" value="1"/>
</dbReference>
<dbReference type="Pfam" id="PF08532">
    <property type="entry name" value="Glyco_hydro_42M"/>
    <property type="match status" value="1"/>
</dbReference>
<comment type="caution">
    <text evidence="13">The sequence shown here is derived from an EMBL/GenBank/DDBJ whole genome shotgun (WGS) entry which is preliminary data.</text>
</comment>
<dbReference type="RefSeq" id="WP_183459467.1">
    <property type="nucleotide sequence ID" value="NZ_JACHWZ010000008.1"/>
</dbReference>
<name>A0A7W4Z941_9GAMM</name>
<keyword evidence="7 8" id="KW-0326">Glycosidase</keyword>
<evidence type="ECO:0000313" key="13">
    <source>
        <dbReference type="EMBL" id="MBB3061257.1"/>
    </source>
</evidence>
<feature type="binding site" evidence="10">
    <location>
        <position position="345"/>
    </location>
    <ligand>
        <name>substrate</name>
    </ligand>
</feature>
<feature type="binding site" evidence="10">
    <location>
        <position position="185"/>
    </location>
    <ligand>
        <name>substrate</name>
    </ligand>
</feature>
<evidence type="ECO:0000259" key="11">
    <source>
        <dbReference type="Pfam" id="PF02449"/>
    </source>
</evidence>
<dbReference type="GO" id="GO:0004565">
    <property type="term" value="F:beta-galactosidase activity"/>
    <property type="evidence" value="ECO:0007669"/>
    <property type="project" value="UniProtKB-EC"/>
</dbReference>
<keyword evidence="14" id="KW-1185">Reference proteome</keyword>